<evidence type="ECO:0000313" key="11">
    <source>
        <dbReference type="Proteomes" id="UP000198891"/>
    </source>
</evidence>
<evidence type="ECO:0000256" key="6">
    <source>
        <dbReference type="ARBA" id="ARBA00022840"/>
    </source>
</evidence>
<dbReference type="EMBL" id="FNPZ01000001">
    <property type="protein sequence ID" value="SDY54238.1"/>
    <property type="molecule type" value="Genomic_DNA"/>
</dbReference>
<feature type="binding site" evidence="7">
    <location>
        <position position="43"/>
    </location>
    <ligand>
        <name>ATP</name>
        <dbReference type="ChEBI" id="CHEBI:30616"/>
    </ligand>
</feature>
<dbReference type="CDD" id="cd14014">
    <property type="entry name" value="STKc_PknB_like"/>
    <property type="match status" value="1"/>
</dbReference>
<dbReference type="PROSITE" id="PS50011">
    <property type="entry name" value="PROTEIN_KINASE_DOM"/>
    <property type="match status" value="1"/>
</dbReference>
<evidence type="ECO:0000256" key="7">
    <source>
        <dbReference type="PROSITE-ProRule" id="PRU10141"/>
    </source>
</evidence>
<dbReference type="RefSeq" id="WP_092548645.1">
    <property type="nucleotide sequence ID" value="NZ_FNPZ01000001.1"/>
</dbReference>
<keyword evidence="11" id="KW-1185">Reference proteome</keyword>
<keyword evidence="4 7" id="KW-0547">Nucleotide-binding</keyword>
<keyword evidence="8" id="KW-0472">Membrane</keyword>
<dbReference type="Pfam" id="PF00069">
    <property type="entry name" value="Pkinase"/>
    <property type="match status" value="1"/>
</dbReference>
<evidence type="ECO:0000256" key="4">
    <source>
        <dbReference type="ARBA" id="ARBA00022741"/>
    </source>
</evidence>
<evidence type="ECO:0000256" key="2">
    <source>
        <dbReference type="ARBA" id="ARBA00022527"/>
    </source>
</evidence>
<keyword evidence="8" id="KW-0812">Transmembrane</keyword>
<keyword evidence="8" id="KW-1133">Transmembrane helix</keyword>
<dbReference type="InterPro" id="IPR000719">
    <property type="entry name" value="Prot_kinase_dom"/>
</dbReference>
<dbReference type="InterPro" id="IPR011009">
    <property type="entry name" value="Kinase-like_dom_sf"/>
</dbReference>
<reference evidence="10 11" key="1">
    <citation type="submission" date="2016-10" db="EMBL/GenBank/DDBJ databases">
        <authorList>
            <person name="de Groot N.N."/>
        </authorList>
    </citation>
    <scope>NUCLEOTIDE SEQUENCE [LARGE SCALE GENOMIC DNA]</scope>
    <source>
        <strain evidence="10 11">CGMCC 4.3491</strain>
    </source>
</reference>
<proteinExistence type="predicted"/>
<keyword evidence="2 10" id="KW-0723">Serine/threonine-protein kinase</keyword>
<sequence>MTRAPATPPRLAGFDYLQTIGSGGFADVYLYEQHLPRRRVAVKVLATDVFDDRAVEHFRDEANLMAQLSTHPSIVTIHQAGIAETGQPYLVMEYCAQPNFGSRFRAAPIPVTEALAVGVQIAGAVETAHRAGILHRDIKPANILVTDYHRPALADFGIAGTLGAAHAIDALSVPWAAPEVLTDEATLRVSSDVYALGATIYSLLAGRAPFEIPGGDNSAEAMSARIRAGGLPPIGRADVPPAVEEAIAVALSASPSARSTSALAFGRALQRVQEQLGFSVTPIDVTDDAFTRGPSFDDSRSRPITATGSVPATDAVAATVPAAVPPFPTGAPAAPIPPVPTGSHPAAAAFTPSPATASTTPITAPLESTVRRSTAPAPVYTAPVVKKPVWPGIVLDAVLVAAVAAAAAVYLIGG</sequence>
<gene>
    <name evidence="10" type="ORF">SAMN05216554_0649</name>
</gene>
<keyword evidence="6 7" id="KW-0067">ATP-binding</keyword>
<dbReference type="PANTHER" id="PTHR43289">
    <property type="entry name" value="MITOGEN-ACTIVATED PROTEIN KINASE KINASE KINASE 20-RELATED"/>
    <property type="match status" value="1"/>
</dbReference>
<protein>
    <recommendedName>
        <fullName evidence="1">non-specific serine/threonine protein kinase</fullName>
        <ecNumber evidence="1">2.7.11.1</ecNumber>
    </recommendedName>
</protein>
<dbReference type="SMART" id="SM00220">
    <property type="entry name" value="S_TKc"/>
    <property type="match status" value="1"/>
</dbReference>
<dbReference type="GO" id="GO:0005524">
    <property type="term" value="F:ATP binding"/>
    <property type="evidence" value="ECO:0007669"/>
    <property type="project" value="UniProtKB-UniRule"/>
</dbReference>
<dbReference type="InterPro" id="IPR008271">
    <property type="entry name" value="Ser/Thr_kinase_AS"/>
</dbReference>
<feature type="domain" description="Protein kinase" evidence="9">
    <location>
        <begin position="14"/>
        <end position="276"/>
    </location>
</feature>
<dbReference type="PROSITE" id="PS00108">
    <property type="entry name" value="PROTEIN_KINASE_ST"/>
    <property type="match status" value="1"/>
</dbReference>
<dbReference type="STRING" id="381665.SAMN05216554_0649"/>
<dbReference type="Gene3D" id="1.10.510.10">
    <property type="entry name" value="Transferase(Phosphotransferase) domain 1"/>
    <property type="match status" value="1"/>
</dbReference>
<dbReference type="SUPFAM" id="SSF56112">
    <property type="entry name" value="Protein kinase-like (PK-like)"/>
    <property type="match status" value="1"/>
</dbReference>
<accession>A0A1H3KR26</accession>
<keyword evidence="5 10" id="KW-0418">Kinase</keyword>
<dbReference type="PANTHER" id="PTHR43289:SF6">
    <property type="entry name" value="SERINE_THREONINE-PROTEIN KINASE NEKL-3"/>
    <property type="match status" value="1"/>
</dbReference>
<name>A0A1H3KR26_9MICO</name>
<dbReference type="AlphaFoldDB" id="A0A1H3KR26"/>
<dbReference type="InterPro" id="IPR017441">
    <property type="entry name" value="Protein_kinase_ATP_BS"/>
</dbReference>
<evidence type="ECO:0000313" key="10">
    <source>
        <dbReference type="EMBL" id="SDY54238.1"/>
    </source>
</evidence>
<evidence type="ECO:0000256" key="8">
    <source>
        <dbReference type="SAM" id="Phobius"/>
    </source>
</evidence>
<evidence type="ECO:0000256" key="1">
    <source>
        <dbReference type="ARBA" id="ARBA00012513"/>
    </source>
</evidence>
<dbReference type="GO" id="GO:0004674">
    <property type="term" value="F:protein serine/threonine kinase activity"/>
    <property type="evidence" value="ECO:0007669"/>
    <property type="project" value="UniProtKB-KW"/>
</dbReference>
<keyword evidence="3" id="KW-0808">Transferase</keyword>
<dbReference type="OrthoDB" id="9762169at2"/>
<evidence type="ECO:0000259" key="9">
    <source>
        <dbReference type="PROSITE" id="PS50011"/>
    </source>
</evidence>
<feature type="transmembrane region" description="Helical" evidence="8">
    <location>
        <begin position="389"/>
        <end position="412"/>
    </location>
</feature>
<evidence type="ECO:0000256" key="3">
    <source>
        <dbReference type="ARBA" id="ARBA00022679"/>
    </source>
</evidence>
<dbReference type="Proteomes" id="UP000198891">
    <property type="component" value="Unassembled WGS sequence"/>
</dbReference>
<dbReference type="EC" id="2.7.11.1" evidence="1"/>
<dbReference type="PROSITE" id="PS00107">
    <property type="entry name" value="PROTEIN_KINASE_ATP"/>
    <property type="match status" value="1"/>
</dbReference>
<organism evidence="10 11">
    <name type="scientific">Herbiconiux ginsengi</name>
    <dbReference type="NCBI Taxonomy" id="381665"/>
    <lineage>
        <taxon>Bacteria</taxon>
        <taxon>Bacillati</taxon>
        <taxon>Actinomycetota</taxon>
        <taxon>Actinomycetes</taxon>
        <taxon>Micrococcales</taxon>
        <taxon>Microbacteriaceae</taxon>
        <taxon>Herbiconiux</taxon>
    </lineage>
</organism>
<dbReference type="Gene3D" id="3.30.200.20">
    <property type="entry name" value="Phosphorylase Kinase, domain 1"/>
    <property type="match status" value="1"/>
</dbReference>
<evidence type="ECO:0000256" key="5">
    <source>
        <dbReference type="ARBA" id="ARBA00022777"/>
    </source>
</evidence>